<proteinExistence type="inferred from homology"/>
<feature type="transmembrane region" description="Helical" evidence="8">
    <location>
        <begin position="64"/>
        <end position="87"/>
    </location>
</feature>
<dbReference type="FunFam" id="1.10.3720.10:FF:000033">
    <property type="entry name" value="Polar amino acid ABC transporter permease"/>
    <property type="match status" value="1"/>
</dbReference>
<sequence length="223" mass="24470">MFINFSILSEHLDRYLIGLGGTLAASLISLVASFILGAIIAVFRITPVKPLQWLGTIYVEFIRNIPLMLIAFFTLVGLPLVIGTVLIPFVAGLTALTVYTSAFIAEVIRAGIQAIPKGQMEAARSSGLTYTQAMWHIILPQAVKLVIPPLGNQFLNLVKNSSIFTVLSATDIMYQADLINSDTFDTFSTYIFAAMFYLVLTIPLSFGIRYLEHKYQGVKGVEA</sequence>
<dbReference type="CDD" id="cd06261">
    <property type="entry name" value="TM_PBP2"/>
    <property type="match status" value="1"/>
</dbReference>
<evidence type="ECO:0000256" key="1">
    <source>
        <dbReference type="ARBA" id="ARBA00004651"/>
    </source>
</evidence>
<reference evidence="12" key="2">
    <citation type="submission" date="2018-08" db="EMBL/GenBank/DDBJ databases">
        <authorList>
            <person name="Chevrot R."/>
        </authorList>
    </citation>
    <scope>NUCLEOTIDE SEQUENCE [LARGE SCALE GENOMIC DNA]</scope>
</reference>
<dbReference type="PANTHER" id="PTHR30614">
    <property type="entry name" value="MEMBRANE COMPONENT OF AMINO ACID ABC TRANSPORTER"/>
    <property type="match status" value="1"/>
</dbReference>
<evidence type="ECO:0000313" key="12">
    <source>
        <dbReference type="Proteomes" id="UP000304148"/>
    </source>
</evidence>
<keyword evidence="5" id="KW-0029">Amino-acid transport</keyword>
<feature type="transmembrane region" description="Helical" evidence="8">
    <location>
        <begin position="15"/>
        <end position="43"/>
    </location>
</feature>
<comment type="similarity">
    <text evidence="8">Belongs to the binding-protein-dependent transport system permease family.</text>
</comment>
<dbReference type="RefSeq" id="WP_028533526.1">
    <property type="nucleotide sequence ID" value="NZ_JAMDLY010000017.1"/>
</dbReference>
<evidence type="ECO:0000256" key="8">
    <source>
        <dbReference type="RuleBase" id="RU363032"/>
    </source>
</evidence>
<dbReference type="Proteomes" id="UP000304148">
    <property type="component" value="Chromosome"/>
</dbReference>
<gene>
    <name evidence="11" type="primary">glnM</name>
    <name evidence="10" type="ORF">M5X04_21805</name>
    <name evidence="11" type="ORF">PBLR_15772</name>
</gene>
<protein>
    <submittedName>
        <fullName evidence="10">Amino acid ABC transporter permease</fullName>
    </submittedName>
    <submittedName>
        <fullName evidence="11">Glutamine ABC transporter (Permease)</fullName>
    </submittedName>
</protein>
<evidence type="ECO:0000313" key="10">
    <source>
        <dbReference type="EMBL" id="MCY9531948.1"/>
    </source>
</evidence>
<dbReference type="GO" id="GO:0022857">
    <property type="term" value="F:transmembrane transporter activity"/>
    <property type="evidence" value="ECO:0007669"/>
    <property type="project" value="InterPro"/>
</dbReference>
<dbReference type="InterPro" id="IPR035906">
    <property type="entry name" value="MetI-like_sf"/>
</dbReference>
<dbReference type="InterPro" id="IPR043429">
    <property type="entry name" value="ArtM/GltK/GlnP/TcyL/YhdX-like"/>
</dbReference>
<keyword evidence="7 8" id="KW-0472">Membrane</keyword>
<organism evidence="11 12">
    <name type="scientific">Paenibacillus alvei</name>
    <name type="common">Bacillus alvei</name>
    <dbReference type="NCBI Taxonomy" id="44250"/>
    <lineage>
        <taxon>Bacteria</taxon>
        <taxon>Bacillati</taxon>
        <taxon>Bacillota</taxon>
        <taxon>Bacilli</taxon>
        <taxon>Bacillales</taxon>
        <taxon>Paenibacillaceae</taxon>
        <taxon>Paenibacillus</taxon>
    </lineage>
</organism>
<dbReference type="Pfam" id="PF00528">
    <property type="entry name" value="BPD_transp_1"/>
    <property type="match status" value="1"/>
</dbReference>
<comment type="subcellular location">
    <subcellularLocation>
        <location evidence="1 8">Cell membrane</location>
        <topology evidence="1 8">Multi-pass membrane protein</topology>
    </subcellularLocation>
</comment>
<evidence type="ECO:0000256" key="6">
    <source>
        <dbReference type="ARBA" id="ARBA00022989"/>
    </source>
</evidence>
<dbReference type="GO" id="GO:0043190">
    <property type="term" value="C:ATP-binding cassette (ABC) transporter complex"/>
    <property type="evidence" value="ECO:0007669"/>
    <property type="project" value="InterPro"/>
</dbReference>
<dbReference type="InterPro" id="IPR010065">
    <property type="entry name" value="AA_ABC_transptr_permease_3TM"/>
</dbReference>
<dbReference type="PROSITE" id="PS50928">
    <property type="entry name" value="ABC_TM1"/>
    <property type="match status" value="1"/>
</dbReference>
<keyword evidence="4 8" id="KW-0812">Transmembrane</keyword>
<feature type="domain" description="ABC transmembrane type-1" evidence="9">
    <location>
        <begin position="19"/>
        <end position="208"/>
    </location>
</feature>
<feature type="transmembrane region" description="Helical" evidence="8">
    <location>
        <begin position="190"/>
        <end position="211"/>
    </location>
</feature>
<keyword evidence="2 8" id="KW-0813">Transport</keyword>
<reference evidence="11" key="1">
    <citation type="submission" date="2018-08" db="EMBL/GenBank/DDBJ databases">
        <authorList>
            <person name="Ferrada E.E."/>
            <person name="Latorre B.A."/>
        </authorList>
    </citation>
    <scope>NUCLEOTIDE SEQUENCE</scope>
    <source>
        <strain evidence="11">Paenibacillus B-LR1</strain>
    </source>
</reference>
<dbReference type="PANTHER" id="PTHR30614:SF7">
    <property type="entry name" value="GLUTAMINE ABC TRANSPORTER PERMEASE PROTEIN GLNM-RELATED"/>
    <property type="match status" value="1"/>
</dbReference>
<evidence type="ECO:0000256" key="5">
    <source>
        <dbReference type="ARBA" id="ARBA00022970"/>
    </source>
</evidence>
<dbReference type="EMBL" id="JAMDLY010000017">
    <property type="protein sequence ID" value="MCY9531948.1"/>
    <property type="molecule type" value="Genomic_DNA"/>
</dbReference>
<evidence type="ECO:0000256" key="2">
    <source>
        <dbReference type="ARBA" id="ARBA00022448"/>
    </source>
</evidence>
<dbReference type="InterPro" id="IPR000515">
    <property type="entry name" value="MetI-like"/>
</dbReference>
<dbReference type="AlphaFoldDB" id="A0A383RL79"/>
<evidence type="ECO:0000256" key="3">
    <source>
        <dbReference type="ARBA" id="ARBA00022475"/>
    </source>
</evidence>
<evidence type="ECO:0000256" key="7">
    <source>
        <dbReference type="ARBA" id="ARBA00023136"/>
    </source>
</evidence>
<dbReference type="NCBIfam" id="TIGR01726">
    <property type="entry name" value="HEQRo_perm_3TM"/>
    <property type="match status" value="1"/>
</dbReference>
<dbReference type="SUPFAM" id="SSF161098">
    <property type="entry name" value="MetI-like"/>
    <property type="match status" value="1"/>
</dbReference>
<keyword evidence="6 8" id="KW-1133">Transmembrane helix</keyword>
<dbReference type="Gene3D" id="1.10.3720.10">
    <property type="entry name" value="MetI-like"/>
    <property type="match status" value="1"/>
</dbReference>
<evidence type="ECO:0000313" key="11">
    <source>
        <dbReference type="EMBL" id="SYX87342.1"/>
    </source>
</evidence>
<evidence type="ECO:0000313" key="13">
    <source>
        <dbReference type="Proteomes" id="UP001527090"/>
    </source>
</evidence>
<reference evidence="10 13" key="3">
    <citation type="submission" date="2022-05" db="EMBL/GenBank/DDBJ databases">
        <title>Genome Sequencing of Bee-Associated Microbes.</title>
        <authorList>
            <person name="Dunlap C."/>
        </authorList>
    </citation>
    <scope>NUCLEOTIDE SEQUENCE [LARGE SCALE GENOMIC DNA]</scope>
    <source>
        <strain evidence="10 13">NRRL NRS-750</strain>
    </source>
</reference>
<keyword evidence="13" id="KW-1185">Reference proteome</keyword>
<name>A0A383RL79_PAEAL</name>
<keyword evidence="3" id="KW-1003">Cell membrane</keyword>
<evidence type="ECO:0000256" key="4">
    <source>
        <dbReference type="ARBA" id="ARBA00022692"/>
    </source>
</evidence>
<accession>A0A383RL79</accession>
<dbReference type="Proteomes" id="UP001527090">
    <property type="component" value="Unassembled WGS sequence"/>
</dbReference>
<evidence type="ECO:0000259" key="9">
    <source>
        <dbReference type="PROSITE" id="PS50928"/>
    </source>
</evidence>
<dbReference type="EMBL" id="LS992241">
    <property type="protein sequence ID" value="SYX87342.1"/>
    <property type="molecule type" value="Genomic_DNA"/>
</dbReference>
<dbReference type="GO" id="GO:0006865">
    <property type="term" value="P:amino acid transport"/>
    <property type="evidence" value="ECO:0007669"/>
    <property type="project" value="UniProtKB-KW"/>
</dbReference>